<feature type="compositionally biased region" description="Low complexity" evidence="10">
    <location>
        <begin position="167"/>
        <end position="185"/>
    </location>
</feature>
<keyword evidence="5 11" id="KW-0472">Membrane</keyword>
<dbReference type="CDD" id="cd17323">
    <property type="entry name" value="MFS_Tpo1_MDR_like"/>
    <property type="match status" value="1"/>
</dbReference>
<evidence type="ECO:0000256" key="6">
    <source>
        <dbReference type="ARBA" id="ARBA00038347"/>
    </source>
</evidence>
<gene>
    <name evidence="13" type="ORF">D0869_08560</name>
</gene>
<sequence>MMAFVQILAPRIDPIQISTHVNCWRCQHAGHVIQLIAPNVKAFAWSYLLQHCRRWLITRVVGKYTHFRSLLKAKGKDRRKTANATLSTAKMAFNREDADLAHAEHDAFPERWQSYPAAQGLEREYTEMHQNDAQPQQTGTEQDRQRSTEAEEPQEEVEEPERHSSHSVRNGSVSSSGASSASTRSTRLRPSRLDSQLTATSTRMEKAFMEYLDRHPTAIKRIEDHRLQHSLTVGSQRFGPKESQELPPFGASKPYPPPLPDQEEYVVEFNGHDDPHHAQNWPLKRKLMIGSILILDALSATFASSIYSPAMGAIQQHFGVGREVATLGTSLFVLGYACGPIVFAPLSELYGRRVPLILAATGFGIFLIATAVSKDYQTLMISRFFAGLFGSCPLTVVAAVFADMFNNEVRGLAVASFGATVICGPLVGPMVGGFITKSYLGWRFTAYIPAFMGFASAVLLFFFQQESYGPVILVSKAAELRRKTKNWGIHAKQEEVEVDLKELLTKNISRPVRILFTEPIVLLVTIYMSFIYGLLYLSLTAYSLIFSGVYGFSLGVSGLPYVGMIVGVFIAFSVMVAMNPSYARSLRANNNIPVPEWRMPIVMVGGVLFSAGLFWLGWGGYMRSTPWIVPTLAGLFLGFGIYTVFLQSLNYIIDAYLMFAASAIAANTIMRSTFGAVFPLFATYMFNGIGINWGCTLLGCVAALFIPMPFVFYFKGKTIRSKSKFAPAPDIKQDRQRDEESKAGAETNGNGATNGSRNGSANGSTNGQKKEE</sequence>
<feature type="transmembrane region" description="Helical" evidence="11">
    <location>
        <begin position="558"/>
        <end position="578"/>
    </location>
</feature>
<comment type="subcellular location">
    <subcellularLocation>
        <location evidence="1">Membrane</location>
        <topology evidence="1">Multi-pass membrane protein</topology>
    </subcellularLocation>
</comment>
<dbReference type="GO" id="GO:0022857">
    <property type="term" value="F:transmembrane transporter activity"/>
    <property type="evidence" value="ECO:0007669"/>
    <property type="project" value="InterPro"/>
</dbReference>
<dbReference type="Pfam" id="PF07690">
    <property type="entry name" value="MFS_1"/>
    <property type="match status" value="1"/>
</dbReference>
<keyword evidence="2" id="KW-0813">Transport</keyword>
<feature type="transmembrane region" description="Helical" evidence="11">
    <location>
        <begin position="287"/>
        <end position="307"/>
    </location>
</feature>
<dbReference type="PROSITE" id="PS50850">
    <property type="entry name" value="MFS"/>
    <property type="match status" value="1"/>
</dbReference>
<feature type="transmembrane region" description="Helical" evidence="11">
    <location>
        <begin position="627"/>
        <end position="645"/>
    </location>
</feature>
<dbReference type="EMBL" id="QWIJ01000748">
    <property type="protein sequence ID" value="RMX79090.1"/>
    <property type="molecule type" value="Genomic_DNA"/>
</dbReference>
<feature type="region of interest" description="Disordered" evidence="10">
    <location>
        <begin position="723"/>
        <end position="772"/>
    </location>
</feature>
<evidence type="ECO:0000313" key="14">
    <source>
        <dbReference type="Proteomes" id="UP000281245"/>
    </source>
</evidence>
<feature type="transmembrane region" description="Helical" evidence="11">
    <location>
        <begin position="691"/>
        <end position="714"/>
    </location>
</feature>
<feature type="compositionally biased region" description="Polar residues" evidence="10">
    <location>
        <begin position="131"/>
        <end position="140"/>
    </location>
</feature>
<evidence type="ECO:0000256" key="10">
    <source>
        <dbReference type="SAM" id="MobiDB-lite"/>
    </source>
</evidence>
<evidence type="ECO:0000256" key="9">
    <source>
        <dbReference type="ARBA" id="ARBA00077167"/>
    </source>
</evidence>
<comment type="similarity">
    <text evidence="6">Belongs to the major facilitator superfamily. CAR1 family.</text>
</comment>
<evidence type="ECO:0000256" key="1">
    <source>
        <dbReference type="ARBA" id="ARBA00004141"/>
    </source>
</evidence>
<dbReference type="Proteomes" id="UP000281245">
    <property type="component" value="Unassembled WGS sequence"/>
</dbReference>
<dbReference type="InterPro" id="IPR036259">
    <property type="entry name" value="MFS_trans_sf"/>
</dbReference>
<feature type="transmembrane region" description="Helical" evidence="11">
    <location>
        <begin position="412"/>
        <end position="432"/>
    </location>
</feature>
<evidence type="ECO:0000259" key="12">
    <source>
        <dbReference type="PROSITE" id="PS50850"/>
    </source>
</evidence>
<dbReference type="PANTHER" id="PTHR23502">
    <property type="entry name" value="MAJOR FACILITATOR SUPERFAMILY"/>
    <property type="match status" value="1"/>
</dbReference>
<keyword evidence="4 11" id="KW-1133">Transmembrane helix</keyword>
<feature type="compositionally biased region" description="Polar residues" evidence="10">
    <location>
        <begin position="756"/>
        <end position="772"/>
    </location>
</feature>
<feature type="transmembrane region" description="Helical" evidence="11">
    <location>
        <begin position="327"/>
        <end position="347"/>
    </location>
</feature>
<evidence type="ECO:0000256" key="3">
    <source>
        <dbReference type="ARBA" id="ARBA00022692"/>
    </source>
</evidence>
<evidence type="ECO:0000256" key="5">
    <source>
        <dbReference type="ARBA" id="ARBA00023136"/>
    </source>
</evidence>
<feature type="transmembrane region" description="Helical" evidence="11">
    <location>
        <begin position="384"/>
        <end position="405"/>
    </location>
</feature>
<dbReference type="GO" id="GO:0005886">
    <property type="term" value="C:plasma membrane"/>
    <property type="evidence" value="ECO:0007669"/>
    <property type="project" value="TreeGrafter"/>
</dbReference>
<feature type="compositionally biased region" description="Low complexity" evidence="10">
    <location>
        <begin position="744"/>
        <end position="755"/>
    </location>
</feature>
<dbReference type="Gene3D" id="1.20.1250.20">
    <property type="entry name" value="MFS general substrate transporter like domains"/>
    <property type="match status" value="1"/>
</dbReference>
<evidence type="ECO:0000256" key="2">
    <source>
        <dbReference type="ARBA" id="ARBA00022448"/>
    </source>
</evidence>
<evidence type="ECO:0000256" key="7">
    <source>
        <dbReference type="ARBA" id="ARBA00053977"/>
    </source>
</evidence>
<dbReference type="OrthoDB" id="9986881at2759"/>
<dbReference type="PANTHER" id="PTHR23502:SF31">
    <property type="entry name" value="POLYAMINE TRANSPORTER 1"/>
    <property type="match status" value="1"/>
</dbReference>
<feature type="transmembrane region" description="Helical" evidence="11">
    <location>
        <begin position="444"/>
        <end position="463"/>
    </location>
</feature>
<feature type="compositionally biased region" description="Basic and acidic residues" evidence="10">
    <location>
        <begin position="731"/>
        <end position="743"/>
    </location>
</feature>
<evidence type="ECO:0000313" key="13">
    <source>
        <dbReference type="EMBL" id="RMX79090.1"/>
    </source>
</evidence>
<comment type="function">
    <text evidence="7">MFS transporter; part of the gene cluster that mediates the biosynthesis of cercosporin, a light-activated, non-host-selective toxin. The perylenequinone chromophore of cercosporin absorbs light energy to attain an electronically-activated triplet state and produces active oxygen species such as the hydroxyl radical, superoxide, hydrogen peroxide or singlet oxygen upon reaction with oxygen molecules. These reactive oxygen species cause damage to various cellular components including lipids, proteins and nucleic acids. Responsible for secretion and accumulation of cercosporin, but does not play any roles in self-protection against the toxicity of cercosporin.</text>
</comment>
<feature type="transmembrane region" description="Helical" evidence="11">
    <location>
        <begin position="354"/>
        <end position="372"/>
    </location>
</feature>
<evidence type="ECO:0000256" key="8">
    <source>
        <dbReference type="ARBA" id="ARBA00069139"/>
    </source>
</evidence>
<dbReference type="VEuPathDB" id="FungiDB:BTJ68_13658"/>
<feature type="compositionally biased region" description="Acidic residues" evidence="10">
    <location>
        <begin position="150"/>
        <end position="159"/>
    </location>
</feature>
<dbReference type="AlphaFoldDB" id="A0A3M6WLC1"/>
<accession>A0A3M6WLC1</accession>
<dbReference type="SUPFAM" id="SSF103473">
    <property type="entry name" value="MFS general substrate transporter"/>
    <property type="match status" value="1"/>
</dbReference>
<dbReference type="InterPro" id="IPR020846">
    <property type="entry name" value="MFS_dom"/>
</dbReference>
<feature type="transmembrane region" description="Helical" evidence="11">
    <location>
        <begin position="657"/>
        <end position="685"/>
    </location>
</feature>
<name>A0A3M6WLC1_HORWE</name>
<evidence type="ECO:0000256" key="11">
    <source>
        <dbReference type="SAM" id="Phobius"/>
    </source>
</evidence>
<feature type="transmembrane region" description="Helical" evidence="11">
    <location>
        <begin position="520"/>
        <end position="546"/>
    </location>
</feature>
<dbReference type="InterPro" id="IPR011701">
    <property type="entry name" value="MFS"/>
</dbReference>
<feature type="transmembrane region" description="Helical" evidence="11">
    <location>
        <begin position="599"/>
        <end position="621"/>
    </location>
</feature>
<protein>
    <recommendedName>
        <fullName evidence="8">Cercosporin MFS transporter CTB4</fullName>
    </recommendedName>
    <alternativeName>
        <fullName evidence="9">Cercosporin toxin biosynthesis cluster protein 4</fullName>
    </alternativeName>
</protein>
<feature type="domain" description="Major facilitator superfamily (MFS) profile" evidence="12">
    <location>
        <begin position="289"/>
        <end position="719"/>
    </location>
</feature>
<feature type="region of interest" description="Disordered" evidence="10">
    <location>
        <begin position="129"/>
        <end position="200"/>
    </location>
</feature>
<organism evidence="13 14">
    <name type="scientific">Hortaea werneckii</name>
    <name type="common">Black yeast</name>
    <name type="synonym">Cladosporium werneckii</name>
    <dbReference type="NCBI Taxonomy" id="91943"/>
    <lineage>
        <taxon>Eukaryota</taxon>
        <taxon>Fungi</taxon>
        <taxon>Dikarya</taxon>
        <taxon>Ascomycota</taxon>
        <taxon>Pezizomycotina</taxon>
        <taxon>Dothideomycetes</taxon>
        <taxon>Dothideomycetidae</taxon>
        <taxon>Mycosphaerellales</taxon>
        <taxon>Teratosphaeriaceae</taxon>
        <taxon>Hortaea</taxon>
    </lineage>
</organism>
<comment type="caution">
    <text evidence="13">The sequence shown here is derived from an EMBL/GenBank/DDBJ whole genome shotgun (WGS) entry which is preliminary data.</text>
</comment>
<dbReference type="FunFam" id="1.20.1250.20:FF:000011">
    <property type="entry name" value="MFS multidrug transporter, putative"/>
    <property type="match status" value="1"/>
</dbReference>
<keyword evidence="3 11" id="KW-0812">Transmembrane</keyword>
<reference evidence="13 14" key="1">
    <citation type="journal article" date="2018" name="BMC Genomics">
        <title>Genomic evidence for intraspecific hybridization in a clonal and extremely halotolerant yeast.</title>
        <authorList>
            <person name="Gostincar C."/>
            <person name="Stajich J.E."/>
            <person name="Zupancic J."/>
            <person name="Zalar P."/>
            <person name="Gunde-Cimerman N."/>
        </authorList>
    </citation>
    <scope>NUCLEOTIDE SEQUENCE [LARGE SCALE GENOMIC DNA]</scope>
    <source>
        <strain evidence="13 14">EXF-6656</strain>
    </source>
</reference>
<proteinExistence type="inferred from homology"/>
<evidence type="ECO:0000256" key="4">
    <source>
        <dbReference type="ARBA" id="ARBA00022989"/>
    </source>
</evidence>